<dbReference type="AlphaFoldDB" id="A0AAI9C3X4"/>
<comment type="caution">
    <text evidence="1">The sequence shown here is derived from an EMBL/GenBank/DDBJ whole genome shotgun (WGS) entry which is preliminary data.</text>
</comment>
<name>A0AAI9C3X4_STEMA</name>
<dbReference type="EMBL" id="ABLOJW010000018">
    <property type="protein sequence ID" value="EKT4093660.1"/>
    <property type="molecule type" value="Genomic_DNA"/>
</dbReference>
<dbReference type="InterPro" id="IPR058497">
    <property type="entry name" value="DUF8184"/>
</dbReference>
<dbReference type="Pfam" id="PF26559">
    <property type="entry name" value="DUF8184"/>
    <property type="match status" value="1"/>
</dbReference>
<evidence type="ECO:0000313" key="2">
    <source>
        <dbReference type="Proteomes" id="UP001218208"/>
    </source>
</evidence>
<dbReference type="Proteomes" id="UP001218208">
    <property type="component" value="Unassembled WGS sequence"/>
</dbReference>
<reference evidence="1" key="1">
    <citation type="submission" date="2022-07" db="EMBL/GenBank/DDBJ databases">
        <authorList>
            <consortium name="DAFM: The Division of Animal and Food Microbiology"/>
        </authorList>
    </citation>
    <scope>NUCLEOTIDE SEQUENCE</scope>
    <source>
        <strain evidence="1">19MO01SH01-2</strain>
    </source>
</reference>
<protein>
    <submittedName>
        <fullName evidence="1">Uncharacterized protein</fullName>
    </submittedName>
</protein>
<proteinExistence type="predicted"/>
<organism evidence="1 2">
    <name type="scientific">Stenotrophomonas maltophilia</name>
    <name type="common">Pseudomonas maltophilia</name>
    <name type="synonym">Xanthomonas maltophilia</name>
    <dbReference type="NCBI Taxonomy" id="40324"/>
    <lineage>
        <taxon>Bacteria</taxon>
        <taxon>Pseudomonadati</taxon>
        <taxon>Pseudomonadota</taxon>
        <taxon>Gammaproteobacteria</taxon>
        <taxon>Lysobacterales</taxon>
        <taxon>Lysobacteraceae</taxon>
        <taxon>Stenotrophomonas</taxon>
        <taxon>Stenotrophomonas maltophilia group</taxon>
    </lineage>
</organism>
<sequence>MQKLISPCSSVFSYDPRWAEVRLGAEPALYYMGASSSFFVDQNPMGDRILAPAADIEVDQSVGALRLTSTDKGEPVEYVVSAGCDFDRLIFELVHALKDSGLAPGETDDKIDVACEGGLIKTCYITRVFEGDAPRSLRIVRKDEGIHVVIPSPRYQARVTSLMMSGAELFIGTDDGATMKRKLTLHQSILMFFTGVVDELRETSGCD</sequence>
<accession>A0AAI9C3X4</accession>
<gene>
    <name evidence="1" type="ORF">QEG23_003196</name>
</gene>
<dbReference type="RefSeq" id="WP_164162520.1">
    <property type="nucleotide sequence ID" value="NZ_JAVTIG010000028.1"/>
</dbReference>
<evidence type="ECO:0000313" key="1">
    <source>
        <dbReference type="EMBL" id="EKT4093660.1"/>
    </source>
</evidence>